<dbReference type="EMBL" id="JARYMX010000004">
    <property type="protein sequence ID" value="KAJ9553886.1"/>
    <property type="molecule type" value="Genomic_DNA"/>
</dbReference>
<proteinExistence type="predicted"/>
<dbReference type="PANTHER" id="PTHR46481">
    <property type="entry name" value="ZINC FINGER BED DOMAIN-CONTAINING PROTEIN 4"/>
    <property type="match status" value="1"/>
</dbReference>
<gene>
    <name evidence="4" type="ORF">OSB04_017931</name>
</gene>
<dbReference type="Proteomes" id="UP001172457">
    <property type="component" value="Chromosome 4"/>
</dbReference>
<dbReference type="GO" id="GO:0046983">
    <property type="term" value="F:protein dimerization activity"/>
    <property type="evidence" value="ECO:0007669"/>
    <property type="project" value="InterPro"/>
</dbReference>
<dbReference type="Pfam" id="PF14372">
    <property type="entry name" value="hAT-like_RNase-H"/>
    <property type="match status" value="1"/>
</dbReference>
<reference evidence="4" key="1">
    <citation type="submission" date="2023-03" db="EMBL/GenBank/DDBJ databases">
        <title>Chromosome-scale reference genome and RAD-based genetic map of yellow starthistle (Centaurea solstitialis) reveal putative structural variation and QTLs associated with invader traits.</title>
        <authorList>
            <person name="Reatini B."/>
            <person name="Cang F.A."/>
            <person name="Jiang Q."/>
            <person name="Mckibben M.T.W."/>
            <person name="Barker M.S."/>
            <person name="Rieseberg L.H."/>
            <person name="Dlugosch K.M."/>
        </authorList>
    </citation>
    <scope>NUCLEOTIDE SEQUENCE</scope>
    <source>
        <strain evidence="4">CAN-66</strain>
        <tissue evidence="4">Leaf</tissue>
    </source>
</reference>
<dbReference type="Pfam" id="PF05699">
    <property type="entry name" value="Dimer_Tnp_hAT"/>
    <property type="match status" value="1"/>
</dbReference>
<feature type="domain" description="HAT C-terminal dimerisation" evidence="2">
    <location>
        <begin position="485"/>
        <end position="563"/>
    </location>
</feature>
<feature type="non-terminal residue" evidence="4">
    <location>
        <position position="1"/>
    </location>
</feature>
<evidence type="ECO:0000313" key="5">
    <source>
        <dbReference type="Proteomes" id="UP001172457"/>
    </source>
</evidence>
<keyword evidence="1" id="KW-0238">DNA-binding</keyword>
<comment type="caution">
    <text evidence="4">The sequence shown here is derived from an EMBL/GenBank/DDBJ whole genome shotgun (WGS) entry which is preliminary data.</text>
</comment>
<evidence type="ECO:0008006" key="6">
    <source>
        <dbReference type="Google" id="ProtNLM"/>
    </source>
</evidence>
<name>A0AA38TES1_9ASTR</name>
<dbReference type="SUPFAM" id="SSF140996">
    <property type="entry name" value="Hermes dimerisation domain"/>
    <property type="match status" value="1"/>
</dbReference>
<evidence type="ECO:0000259" key="2">
    <source>
        <dbReference type="Pfam" id="PF05699"/>
    </source>
</evidence>
<evidence type="ECO:0000259" key="3">
    <source>
        <dbReference type="Pfam" id="PF14372"/>
    </source>
</evidence>
<dbReference type="InterPro" id="IPR052035">
    <property type="entry name" value="ZnF_BED_domain_contain"/>
</dbReference>
<keyword evidence="5" id="KW-1185">Reference proteome</keyword>
<protein>
    <recommendedName>
        <fullName evidence="6">Transposase</fullName>
    </recommendedName>
</protein>
<dbReference type="PANTHER" id="PTHR46481:SF7">
    <property type="entry name" value="ZINC FINGER BED DOMAIN-CONTAINING PROTEIN RICESLEEPER 2-LIKE"/>
    <property type="match status" value="1"/>
</dbReference>
<dbReference type="InterPro" id="IPR025525">
    <property type="entry name" value="hAT-like_transposase_RNase-H"/>
</dbReference>
<dbReference type="AlphaFoldDB" id="A0AA38TES1"/>
<feature type="domain" description="hAT-like transposase RNase-H fold" evidence="3">
    <location>
        <begin position="325"/>
        <end position="428"/>
    </location>
</feature>
<sequence>METKQTMLAFKSEKSDSGSGGALTYWVFNQEVVGKALAKMIIIDELPFRFVEGRGFKQFMESSCPRFKIPSRWTVNRDIFGIYCEEKTNLKKLFNTQRISLTTHTWTSVQRINYMCITAHFIDHEWRLNKKVISFVPILSHKGESIAKALETCLIEWGVKNIFTITVDNASSNDVAIGFMKHKLVSWGGSSTRVDYVHMRCIAHILNLVVQDGLKLADASVKKIRDCVRWVRGSPSRLHKFREFADLLEVEEKSSLCLDVPTRWNSTYMMLRTAIAYKGVFEMYQSSDNSLALEVGSVPSNNDWLVVESLVVFLKTFYEMTIRISGSLYVTSNSFLSEISDLSCIIDDMLKSVSEIEKAMGGKMKEKFSKYWGDPEKMNMIIFFANILDPRDKVEYMEHLMKQMYGKDRGKSCFEKVKSNFTRLFEEYVSTYSESIPFTTTSTMMPPPPLVRFENVSVGRAQSRVRTQLKKQKLESGASLNKKSELEVYLIESTIDDMDDFDILRWWKVNSERFPILSKVARDILVVPISTSTFSTSGRVLDNFRSSLTPKIVEALICTQDWLRGPSQPIAVEENIDEIEKFEQELTNMRIGTGSSTIVYDGGDDDSMVDLDVMT</sequence>
<dbReference type="InterPro" id="IPR012337">
    <property type="entry name" value="RNaseH-like_sf"/>
</dbReference>
<evidence type="ECO:0000256" key="1">
    <source>
        <dbReference type="ARBA" id="ARBA00023125"/>
    </source>
</evidence>
<evidence type="ECO:0000313" key="4">
    <source>
        <dbReference type="EMBL" id="KAJ9553886.1"/>
    </source>
</evidence>
<dbReference type="InterPro" id="IPR008906">
    <property type="entry name" value="HATC_C_dom"/>
</dbReference>
<dbReference type="GO" id="GO:0003677">
    <property type="term" value="F:DNA binding"/>
    <property type="evidence" value="ECO:0007669"/>
    <property type="project" value="UniProtKB-KW"/>
</dbReference>
<dbReference type="SUPFAM" id="SSF53098">
    <property type="entry name" value="Ribonuclease H-like"/>
    <property type="match status" value="1"/>
</dbReference>
<accession>A0AA38TES1</accession>
<organism evidence="4 5">
    <name type="scientific">Centaurea solstitialis</name>
    <name type="common">yellow star-thistle</name>
    <dbReference type="NCBI Taxonomy" id="347529"/>
    <lineage>
        <taxon>Eukaryota</taxon>
        <taxon>Viridiplantae</taxon>
        <taxon>Streptophyta</taxon>
        <taxon>Embryophyta</taxon>
        <taxon>Tracheophyta</taxon>
        <taxon>Spermatophyta</taxon>
        <taxon>Magnoliopsida</taxon>
        <taxon>eudicotyledons</taxon>
        <taxon>Gunneridae</taxon>
        <taxon>Pentapetalae</taxon>
        <taxon>asterids</taxon>
        <taxon>campanulids</taxon>
        <taxon>Asterales</taxon>
        <taxon>Asteraceae</taxon>
        <taxon>Carduoideae</taxon>
        <taxon>Cardueae</taxon>
        <taxon>Centaureinae</taxon>
        <taxon>Centaurea</taxon>
    </lineage>
</organism>